<evidence type="ECO:0000313" key="2">
    <source>
        <dbReference type="EMBL" id="KAL3677458.1"/>
    </source>
</evidence>
<name>A0ABD3GE41_9MARC</name>
<evidence type="ECO:0000256" key="1">
    <source>
        <dbReference type="SAM" id="MobiDB-lite"/>
    </source>
</evidence>
<dbReference type="Proteomes" id="UP001633002">
    <property type="component" value="Unassembled WGS sequence"/>
</dbReference>
<organism evidence="2 3">
    <name type="scientific">Riccia sorocarpa</name>
    <dbReference type="NCBI Taxonomy" id="122646"/>
    <lineage>
        <taxon>Eukaryota</taxon>
        <taxon>Viridiplantae</taxon>
        <taxon>Streptophyta</taxon>
        <taxon>Embryophyta</taxon>
        <taxon>Marchantiophyta</taxon>
        <taxon>Marchantiopsida</taxon>
        <taxon>Marchantiidae</taxon>
        <taxon>Marchantiales</taxon>
        <taxon>Ricciaceae</taxon>
        <taxon>Riccia</taxon>
    </lineage>
</organism>
<protein>
    <submittedName>
        <fullName evidence="2">Uncharacterized protein</fullName>
    </submittedName>
</protein>
<accession>A0ABD3GE41</accession>
<keyword evidence="3" id="KW-1185">Reference proteome</keyword>
<gene>
    <name evidence="2" type="ORF">R1sor_027406</name>
</gene>
<feature type="region of interest" description="Disordered" evidence="1">
    <location>
        <begin position="22"/>
        <end position="54"/>
    </location>
</feature>
<proteinExistence type="predicted"/>
<reference evidence="2 3" key="1">
    <citation type="submission" date="2024-09" db="EMBL/GenBank/DDBJ databases">
        <title>Chromosome-scale assembly of Riccia sorocarpa.</title>
        <authorList>
            <person name="Paukszto L."/>
        </authorList>
    </citation>
    <scope>NUCLEOTIDE SEQUENCE [LARGE SCALE GENOMIC DNA]</scope>
    <source>
        <strain evidence="2">LP-2024</strain>
        <tissue evidence="2">Aerial parts of the thallus</tissue>
    </source>
</reference>
<dbReference type="AlphaFoldDB" id="A0ABD3GE41"/>
<dbReference type="EMBL" id="JBJQOH010000008">
    <property type="protein sequence ID" value="KAL3677458.1"/>
    <property type="molecule type" value="Genomic_DNA"/>
</dbReference>
<sequence>MTLKEGLTVENDPSIVTEELLPDPPLAEFSPSVPSERKTRVLSSSSEHGGFRTPIRSPLHVLVRSSPANSDGGTRQVPAVMSLCKFEPPSRRNGGTWRERLAMVQRVVPAQLILEEDVPILRPPMGSKNQ</sequence>
<comment type="caution">
    <text evidence="2">The sequence shown here is derived from an EMBL/GenBank/DDBJ whole genome shotgun (WGS) entry which is preliminary data.</text>
</comment>
<evidence type="ECO:0000313" key="3">
    <source>
        <dbReference type="Proteomes" id="UP001633002"/>
    </source>
</evidence>